<dbReference type="EMBL" id="BMNH01000011">
    <property type="protein sequence ID" value="GGO72013.1"/>
    <property type="molecule type" value="Genomic_DNA"/>
</dbReference>
<dbReference type="PANTHER" id="PTHR30572">
    <property type="entry name" value="MEMBRANE COMPONENT OF TRANSPORTER-RELATED"/>
    <property type="match status" value="1"/>
</dbReference>
<evidence type="ECO:0000313" key="9">
    <source>
        <dbReference type="EMBL" id="GGO72013.1"/>
    </source>
</evidence>
<feature type="transmembrane region" description="Helical" evidence="7">
    <location>
        <begin position="235"/>
        <end position="265"/>
    </location>
</feature>
<reference evidence="9" key="2">
    <citation type="submission" date="2020-09" db="EMBL/GenBank/DDBJ databases">
        <authorList>
            <person name="Sun Q."/>
            <person name="Zhou Y."/>
        </authorList>
    </citation>
    <scope>NUCLEOTIDE SEQUENCE</scope>
    <source>
        <strain evidence="9">CGMCC 4.7368</strain>
    </source>
</reference>
<keyword evidence="3 7" id="KW-0812">Transmembrane</keyword>
<dbReference type="RefSeq" id="WP_225263356.1">
    <property type="nucleotide sequence ID" value="NZ_BMNH01000011.1"/>
</dbReference>
<feature type="transmembrane region" description="Helical" evidence="7">
    <location>
        <begin position="383"/>
        <end position="402"/>
    </location>
</feature>
<dbReference type="AlphaFoldDB" id="A0A917Z0V8"/>
<comment type="caution">
    <text evidence="9">The sequence shown here is derived from an EMBL/GenBank/DDBJ whole genome shotgun (WGS) entry which is preliminary data.</text>
</comment>
<evidence type="ECO:0000313" key="10">
    <source>
        <dbReference type="Proteomes" id="UP000646523"/>
    </source>
</evidence>
<keyword evidence="4 7" id="KW-1133">Transmembrane helix</keyword>
<dbReference type="Pfam" id="PF02687">
    <property type="entry name" value="FtsX"/>
    <property type="match status" value="2"/>
</dbReference>
<name>A0A917Z0V8_9ACTN</name>
<feature type="transmembrane region" description="Helical" evidence="7">
    <location>
        <begin position="335"/>
        <end position="355"/>
    </location>
</feature>
<feature type="transmembrane region" description="Helical" evidence="7">
    <location>
        <begin position="408"/>
        <end position="427"/>
    </location>
</feature>
<dbReference type="PANTHER" id="PTHR30572:SF4">
    <property type="entry name" value="ABC TRANSPORTER PERMEASE YTRF"/>
    <property type="match status" value="1"/>
</dbReference>
<dbReference type="InterPro" id="IPR003838">
    <property type="entry name" value="ABC3_permease_C"/>
</dbReference>
<evidence type="ECO:0000256" key="2">
    <source>
        <dbReference type="ARBA" id="ARBA00022475"/>
    </source>
</evidence>
<accession>A0A917Z0V8</accession>
<dbReference type="GO" id="GO:0022857">
    <property type="term" value="F:transmembrane transporter activity"/>
    <property type="evidence" value="ECO:0007669"/>
    <property type="project" value="TreeGrafter"/>
</dbReference>
<evidence type="ECO:0000256" key="7">
    <source>
        <dbReference type="SAM" id="Phobius"/>
    </source>
</evidence>
<evidence type="ECO:0000256" key="1">
    <source>
        <dbReference type="ARBA" id="ARBA00004651"/>
    </source>
</evidence>
<evidence type="ECO:0000256" key="6">
    <source>
        <dbReference type="ARBA" id="ARBA00038076"/>
    </source>
</evidence>
<evidence type="ECO:0000259" key="8">
    <source>
        <dbReference type="Pfam" id="PF02687"/>
    </source>
</evidence>
<feature type="transmembrane region" description="Helical" evidence="7">
    <location>
        <begin position="472"/>
        <end position="494"/>
    </location>
</feature>
<keyword evidence="10" id="KW-1185">Reference proteome</keyword>
<protein>
    <submittedName>
        <fullName evidence="9">ABC transporter permease</fullName>
    </submittedName>
</protein>
<keyword evidence="5 7" id="KW-0472">Membrane</keyword>
<sequence length="809" mass="82344">MLTFATLRERWPSFAGGFVVLFLGMAMVSMSVLALASAGARVPERLAGTPVFVSVPMAERGDGDFAPDRPWSPETVASLRERLDAIPGVAQAVPDRTFYAQPVIGGRPVAGDRGYAWSAAMLAPYPLTAGAAPREGEVALDRSLGLAPGERVSVLTVHGPVTYPVSGTVDGPGVYLNDAEAARLSAGVRAIGLVTEPGADVAAVAAAARAVAGGVVLTGEGRGALETREDERTRWIGLQVLTAMAALSAFVSVLVVGSTFAVGVAQRRREFGLLRAVGATPRQVRRMVYGEALAVGVTATAGGVAAGALLGPVLGDLLVTVGFQPPGFAVRWSPLPLAGSFAVGVVVTLAGVWSASRRAARVRPLEALREAEVDDRPMPRGRWIAGVACCALGLAAAAGAGRSDGSDAFVVSGLVAAMGVIAGLALLSPAVVPPVARLVSWPLARGRGATGMLVRENALTAVRRTAATATPVLITVGCAVLITGMVQTTAAAFAEVRATTIRADAVIVPDGTPGLTDAAASAAGAESSLFSGLFEPDGGVLSAIGATPELLERAGDVQMVSGSLDALRSEDRVLVAQWLAEDRGLRPGSTLPVSFEDGTSATPTVAGVVREADADVLLSRELLRRHDPVALAEEAYVAGAAGPPGPGARVMDVPTYAAEADAEEDRLVWIATVLLVVVSTAYAGVAIVNTMAMSAAGRVRDLAVLRLSGATVRQVLATVAAESVLVVLLGGGLGLVVALPALLGMRRAFATAMRADVPLVVPWPLILGVIAACLALAACAAVLAARPAVRRAAPAGAAETRWRRGPRSG</sequence>
<organism evidence="9 10">
    <name type="scientific">Nonomuraea cavernae</name>
    <dbReference type="NCBI Taxonomy" id="2045107"/>
    <lineage>
        <taxon>Bacteria</taxon>
        <taxon>Bacillati</taxon>
        <taxon>Actinomycetota</taxon>
        <taxon>Actinomycetes</taxon>
        <taxon>Streptosporangiales</taxon>
        <taxon>Streptosporangiaceae</taxon>
        <taxon>Nonomuraea</taxon>
    </lineage>
</organism>
<gene>
    <name evidence="9" type="ORF">GCM10012289_39070</name>
</gene>
<evidence type="ECO:0000256" key="4">
    <source>
        <dbReference type="ARBA" id="ARBA00022989"/>
    </source>
</evidence>
<comment type="subcellular location">
    <subcellularLocation>
        <location evidence="1">Cell membrane</location>
        <topology evidence="1">Multi-pass membrane protein</topology>
    </subcellularLocation>
</comment>
<feature type="domain" description="ABC3 transporter permease C-terminal" evidence="8">
    <location>
        <begin position="674"/>
        <end position="790"/>
    </location>
</feature>
<feature type="transmembrane region" description="Helical" evidence="7">
    <location>
        <begin position="715"/>
        <end position="743"/>
    </location>
</feature>
<feature type="transmembrane region" description="Helical" evidence="7">
    <location>
        <begin position="763"/>
        <end position="785"/>
    </location>
</feature>
<comment type="similarity">
    <text evidence="6">Belongs to the ABC-4 integral membrane protein family.</text>
</comment>
<feature type="domain" description="ABC3 transporter permease C-terminal" evidence="8">
    <location>
        <begin position="244"/>
        <end position="362"/>
    </location>
</feature>
<dbReference type="InterPro" id="IPR050250">
    <property type="entry name" value="Macrolide_Exporter_MacB"/>
</dbReference>
<proteinExistence type="inferred from homology"/>
<evidence type="ECO:0000256" key="3">
    <source>
        <dbReference type="ARBA" id="ARBA00022692"/>
    </source>
</evidence>
<keyword evidence="2" id="KW-1003">Cell membrane</keyword>
<feature type="transmembrane region" description="Helical" evidence="7">
    <location>
        <begin position="292"/>
        <end position="315"/>
    </location>
</feature>
<dbReference type="Proteomes" id="UP000646523">
    <property type="component" value="Unassembled WGS sequence"/>
</dbReference>
<reference evidence="9" key="1">
    <citation type="journal article" date="2014" name="Int. J. Syst. Evol. Microbiol.">
        <title>Complete genome sequence of Corynebacterium casei LMG S-19264T (=DSM 44701T), isolated from a smear-ripened cheese.</title>
        <authorList>
            <consortium name="US DOE Joint Genome Institute (JGI-PGF)"/>
            <person name="Walter F."/>
            <person name="Albersmeier A."/>
            <person name="Kalinowski J."/>
            <person name="Ruckert C."/>
        </authorList>
    </citation>
    <scope>NUCLEOTIDE SEQUENCE</scope>
    <source>
        <strain evidence="9">CGMCC 4.7368</strain>
    </source>
</reference>
<feature type="transmembrane region" description="Helical" evidence="7">
    <location>
        <begin position="667"/>
        <end position="694"/>
    </location>
</feature>
<evidence type="ECO:0000256" key="5">
    <source>
        <dbReference type="ARBA" id="ARBA00023136"/>
    </source>
</evidence>
<dbReference type="GO" id="GO:0005886">
    <property type="term" value="C:plasma membrane"/>
    <property type="evidence" value="ECO:0007669"/>
    <property type="project" value="UniProtKB-SubCell"/>
</dbReference>